<dbReference type="EMBL" id="JABBNB010000005">
    <property type="protein sequence ID" value="NMO00755.1"/>
    <property type="molecule type" value="Genomic_DNA"/>
</dbReference>
<keyword evidence="2" id="KW-0489">Methyltransferase</keyword>
<protein>
    <submittedName>
        <fullName evidence="2">Class I SAM-dependent methyltransferase</fullName>
    </submittedName>
</protein>
<sequence>MTSIAQRLMRSKTFSVVYQDLWRPTFTRLFSLGGSATAEFDRALMSYLSRPGERSILDVACGPGNYTGQLARRLTGVGHCVGIDFSPAMLSTAVRTNSGDRISYLRADAHAIPLADNTFDTVTCLAALYLIPDPLPVIDELVRVCKPGGDVVIFTSVRTDLSRLPGVGTIATLGGYRMFEPHEITGRMHDAGIPDVEQTIIGQGQYVIGRKPAT</sequence>
<organism evidence="2 3">
    <name type="scientific">Gordonia asplenii</name>
    <dbReference type="NCBI Taxonomy" id="2725283"/>
    <lineage>
        <taxon>Bacteria</taxon>
        <taxon>Bacillati</taxon>
        <taxon>Actinomycetota</taxon>
        <taxon>Actinomycetes</taxon>
        <taxon>Mycobacteriales</taxon>
        <taxon>Gordoniaceae</taxon>
        <taxon>Gordonia</taxon>
    </lineage>
</organism>
<accession>A0A848KV67</accession>
<dbReference type="Proteomes" id="UP000550729">
    <property type="component" value="Unassembled WGS sequence"/>
</dbReference>
<dbReference type="Pfam" id="PF08241">
    <property type="entry name" value="Methyltransf_11"/>
    <property type="match status" value="1"/>
</dbReference>
<dbReference type="GO" id="GO:0008757">
    <property type="term" value="F:S-adenosylmethionine-dependent methyltransferase activity"/>
    <property type="evidence" value="ECO:0007669"/>
    <property type="project" value="InterPro"/>
</dbReference>
<dbReference type="CDD" id="cd02440">
    <property type="entry name" value="AdoMet_MTases"/>
    <property type="match status" value="1"/>
</dbReference>
<dbReference type="RefSeq" id="WP_170193267.1">
    <property type="nucleotide sequence ID" value="NZ_JABBNB010000005.1"/>
</dbReference>
<evidence type="ECO:0000313" key="2">
    <source>
        <dbReference type="EMBL" id="NMO00755.1"/>
    </source>
</evidence>
<evidence type="ECO:0000259" key="1">
    <source>
        <dbReference type="Pfam" id="PF08241"/>
    </source>
</evidence>
<dbReference type="InterPro" id="IPR029063">
    <property type="entry name" value="SAM-dependent_MTases_sf"/>
</dbReference>
<dbReference type="Gene3D" id="3.40.50.150">
    <property type="entry name" value="Vaccinia Virus protein VP39"/>
    <property type="match status" value="1"/>
</dbReference>
<comment type="caution">
    <text evidence="2">The sequence shown here is derived from an EMBL/GenBank/DDBJ whole genome shotgun (WGS) entry which is preliminary data.</text>
</comment>
<proteinExistence type="predicted"/>
<name>A0A848KV67_9ACTN</name>
<keyword evidence="3" id="KW-1185">Reference proteome</keyword>
<dbReference type="InterPro" id="IPR013216">
    <property type="entry name" value="Methyltransf_11"/>
</dbReference>
<dbReference type="PANTHER" id="PTHR43591">
    <property type="entry name" value="METHYLTRANSFERASE"/>
    <property type="match status" value="1"/>
</dbReference>
<evidence type="ECO:0000313" key="3">
    <source>
        <dbReference type="Proteomes" id="UP000550729"/>
    </source>
</evidence>
<gene>
    <name evidence="2" type="ORF">HH308_05940</name>
</gene>
<keyword evidence="2" id="KW-0808">Transferase</keyword>
<reference evidence="2 3" key="1">
    <citation type="submission" date="2020-04" db="EMBL/GenBank/DDBJ databases">
        <title>Gordonia sp. nov. TBRC 11910.</title>
        <authorList>
            <person name="Suriyachadkun C."/>
        </authorList>
    </citation>
    <scope>NUCLEOTIDE SEQUENCE [LARGE SCALE GENOMIC DNA]</scope>
    <source>
        <strain evidence="2 3">TBRC 11910</strain>
    </source>
</reference>
<dbReference type="GO" id="GO:0032259">
    <property type="term" value="P:methylation"/>
    <property type="evidence" value="ECO:0007669"/>
    <property type="project" value="UniProtKB-KW"/>
</dbReference>
<dbReference type="AlphaFoldDB" id="A0A848KV67"/>
<feature type="domain" description="Methyltransferase type 11" evidence="1">
    <location>
        <begin position="57"/>
        <end position="153"/>
    </location>
</feature>
<dbReference type="SUPFAM" id="SSF53335">
    <property type="entry name" value="S-adenosyl-L-methionine-dependent methyltransferases"/>
    <property type="match status" value="1"/>
</dbReference>